<dbReference type="PANTHER" id="PTHR43133:SF46">
    <property type="entry name" value="RNA POLYMERASE SIGMA-70 FACTOR ECF SUBFAMILY"/>
    <property type="match status" value="1"/>
</dbReference>
<accession>A0A1T5EFA2</accession>
<dbReference type="GO" id="GO:0016987">
    <property type="term" value="F:sigma factor activity"/>
    <property type="evidence" value="ECO:0007669"/>
    <property type="project" value="UniProtKB-KW"/>
</dbReference>
<evidence type="ECO:0000256" key="3">
    <source>
        <dbReference type="ARBA" id="ARBA00023082"/>
    </source>
</evidence>
<dbReference type="PANTHER" id="PTHR43133">
    <property type="entry name" value="RNA POLYMERASE ECF-TYPE SIGMA FACTO"/>
    <property type="match status" value="1"/>
</dbReference>
<dbReference type="STRING" id="651661.SAMN05660293_02402"/>
<sequence length="154" mass="17809">MAKRYLSDHDLAQDAVAESFYIVLHKVAAARFIAIPPFEMWMKRILVNECLKIIRRDRKFDFLTDKEEVNIAVVDNDLIESLTAEAIFQVIEQLPVGYRTVFNLYEMEGYTHPEIAKMLDISAGTSKSQLSKAKSMLQKRIIELDPIYAQRKII</sequence>
<dbReference type="CDD" id="cd06171">
    <property type="entry name" value="Sigma70_r4"/>
    <property type="match status" value="1"/>
</dbReference>
<dbReference type="InterPro" id="IPR013249">
    <property type="entry name" value="RNA_pol_sigma70_r4_t2"/>
</dbReference>
<evidence type="ECO:0000313" key="6">
    <source>
        <dbReference type="EMBL" id="SKB82591.1"/>
    </source>
</evidence>
<evidence type="ECO:0000256" key="1">
    <source>
        <dbReference type="ARBA" id="ARBA00010641"/>
    </source>
</evidence>
<dbReference type="EMBL" id="FUZA01000002">
    <property type="protein sequence ID" value="SKB82591.1"/>
    <property type="molecule type" value="Genomic_DNA"/>
</dbReference>
<dbReference type="Proteomes" id="UP000190897">
    <property type="component" value="Unassembled WGS sequence"/>
</dbReference>
<dbReference type="Gene3D" id="1.10.10.10">
    <property type="entry name" value="Winged helix-like DNA-binding domain superfamily/Winged helix DNA-binding domain"/>
    <property type="match status" value="1"/>
</dbReference>
<name>A0A1T5EFA2_9BACT</name>
<evidence type="ECO:0000313" key="7">
    <source>
        <dbReference type="Proteomes" id="UP000190897"/>
    </source>
</evidence>
<dbReference type="Pfam" id="PF08281">
    <property type="entry name" value="Sigma70_r4_2"/>
    <property type="match status" value="1"/>
</dbReference>
<keyword evidence="7" id="KW-1185">Reference proteome</keyword>
<proteinExistence type="inferred from homology"/>
<dbReference type="InterPro" id="IPR013324">
    <property type="entry name" value="RNA_pol_sigma_r3/r4-like"/>
</dbReference>
<dbReference type="GO" id="GO:0003677">
    <property type="term" value="F:DNA binding"/>
    <property type="evidence" value="ECO:0007669"/>
    <property type="project" value="InterPro"/>
</dbReference>
<dbReference type="SUPFAM" id="SSF88659">
    <property type="entry name" value="Sigma3 and sigma4 domains of RNA polymerase sigma factors"/>
    <property type="match status" value="1"/>
</dbReference>
<dbReference type="InterPro" id="IPR013325">
    <property type="entry name" value="RNA_pol_sigma_r2"/>
</dbReference>
<protein>
    <submittedName>
        <fullName evidence="6">RNA polymerase sigma-70 factor, ECF subfamily</fullName>
    </submittedName>
</protein>
<dbReference type="Gene3D" id="1.10.1740.10">
    <property type="match status" value="1"/>
</dbReference>
<comment type="similarity">
    <text evidence="1">Belongs to the sigma-70 factor family. ECF subfamily.</text>
</comment>
<dbReference type="GO" id="GO:0006352">
    <property type="term" value="P:DNA-templated transcription initiation"/>
    <property type="evidence" value="ECO:0007669"/>
    <property type="project" value="InterPro"/>
</dbReference>
<dbReference type="RefSeq" id="WP_170916636.1">
    <property type="nucleotide sequence ID" value="NZ_FUZA01000002.1"/>
</dbReference>
<reference evidence="7" key="1">
    <citation type="submission" date="2017-02" db="EMBL/GenBank/DDBJ databases">
        <authorList>
            <person name="Varghese N."/>
            <person name="Submissions S."/>
        </authorList>
    </citation>
    <scope>NUCLEOTIDE SEQUENCE [LARGE SCALE GENOMIC DNA]</scope>
    <source>
        <strain evidence="7">DSM 22270</strain>
    </source>
</reference>
<feature type="domain" description="RNA polymerase sigma factor 70 region 4 type 2" evidence="5">
    <location>
        <begin position="85"/>
        <end position="137"/>
    </location>
</feature>
<organism evidence="6 7">
    <name type="scientific">Dyadobacter psychrophilus</name>
    <dbReference type="NCBI Taxonomy" id="651661"/>
    <lineage>
        <taxon>Bacteria</taxon>
        <taxon>Pseudomonadati</taxon>
        <taxon>Bacteroidota</taxon>
        <taxon>Cytophagia</taxon>
        <taxon>Cytophagales</taxon>
        <taxon>Spirosomataceae</taxon>
        <taxon>Dyadobacter</taxon>
    </lineage>
</organism>
<dbReference type="NCBIfam" id="TIGR02937">
    <property type="entry name" value="sigma70-ECF"/>
    <property type="match status" value="1"/>
</dbReference>
<evidence type="ECO:0000256" key="2">
    <source>
        <dbReference type="ARBA" id="ARBA00023015"/>
    </source>
</evidence>
<evidence type="ECO:0000256" key="4">
    <source>
        <dbReference type="ARBA" id="ARBA00023163"/>
    </source>
</evidence>
<gene>
    <name evidence="6" type="ORF">SAMN05660293_02402</name>
</gene>
<keyword evidence="3" id="KW-0731">Sigma factor</keyword>
<keyword evidence="4" id="KW-0804">Transcription</keyword>
<dbReference type="InterPro" id="IPR036388">
    <property type="entry name" value="WH-like_DNA-bd_sf"/>
</dbReference>
<dbReference type="SUPFAM" id="SSF88946">
    <property type="entry name" value="Sigma2 domain of RNA polymerase sigma factors"/>
    <property type="match status" value="1"/>
</dbReference>
<dbReference type="AlphaFoldDB" id="A0A1T5EFA2"/>
<dbReference type="InterPro" id="IPR014284">
    <property type="entry name" value="RNA_pol_sigma-70_dom"/>
</dbReference>
<dbReference type="InterPro" id="IPR039425">
    <property type="entry name" value="RNA_pol_sigma-70-like"/>
</dbReference>
<evidence type="ECO:0000259" key="5">
    <source>
        <dbReference type="Pfam" id="PF08281"/>
    </source>
</evidence>
<keyword evidence="2" id="KW-0805">Transcription regulation</keyword>